<keyword evidence="3" id="KW-1133">Transmembrane helix</keyword>
<reference evidence="5 6" key="1">
    <citation type="submission" date="2013-06" db="EMBL/GenBank/DDBJ databases">
        <authorList>
            <person name="Walk S."/>
            <person name="Aronoff D."/>
            <person name="Young V.Y."/>
            <person name="Marsh J."/>
            <person name="Harrison L."/>
            <person name="Daugherty S.C."/>
            <person name="Shefchek K.A."/>
            <person name="Hine E.E."/>
            <person name="Tallon L.J."/>
            <person name="Sadzewicz L.K."/>
            <person name="Rasko D.A."/>
        </authorList>
    </citation>
    <scope>NUCLEOTIDE SEQUENCE [LARGE SCALE GENOMIC DNA]</scope>
    <source>
        <strain evidence="5 6">ATCC 638</strain>
    </source>
</reference>
<evidence type="ECO:0000259" key="4">
    <source>
        <dbReference type="Pfam" id="PF10145"/>
    </source>
</evidence>
<dbReference type="NCBIfam" id="TIGR01760">
    <property type="entry name" value="tape_meas_TP901"/>
    <property type="match status" value="1"/>
</dbReference>
<evidence type="ECO:0000313" key="6">
    <source>
        <dbReference type="Proteomes" id="UP000015688"/>
    </source>
</evidence>
<feature type="transmembrane region" description="Helical" evidence="3">
    <location>
        <begin position="451"/>
        <end position="478"/>
    </location>
</feature>
<feature type="transmembrane region" description="Helical" evidence="3">
    <location>
        <begin position="412"/>
        <end position="445"/>
    </location>
</feature>
<keyword evidence="3" id="KW-0812">Transmembrane</keyword>
<keyword evidence="1" id="KW-1188">Viral release from host cell</keyword>
<gene>
    <name evidence="5" type="ORF">C672_3631</name>
</gene>
<protein>
    <submittedName>
        <fullName evidence="5">Phage tail tape measure protein, TP901 family, core region</fullName>
    </submittedName>
</protein>
<feature type="domain" description="Phage tail tape measure protein" evidence="4">
    <location>
        <begin position="112"/>
        <end position="300"/>
    </location>
</feature>
<dbReference type="Pfam" id="PF10145">
    <property type="entry name" value="PhageMin_Tail"/>
    <property type="match status" value="1"/>
</dbReference>
<name>T4VE82_PARBF</name>
<proteinExistence type="predicted"/>
<dbReference type="InterPro" id="IPR010090">
    <property type="entry name" value="Phage_tape_meas"/>
</dbReference>
<sequence length="644" mass="68880">MDRTLMAILKLRDDFSKPLKKAKDNMEAFGKSANESKKKMQNFNDGMKTVGKTSIAVGGTIVAALGGALVSCSKKAVEFESAFAGVVKTLDTKGLSGDQVTETLNNLRSGLIDMSTRIPKSASELAGIAEIAGQLGIERDNVLKFTETMARLADSTNIAGEEGALSLAKFMNVMGTSQTDIDKIGAVIVQLGNNMATTEADILNMATRLSDLGILAGFSEPQVMAWASAMSSVGIEAEMGGTAMKKMVTEIERATLGGGDSLEQFAKIAGVSASEFKKAFNKDASGATLMFLKGMEKVKSSGGSISQVLDDMGIKEVRLRETIVKLASANKDVAKALGMANDEWKDHQALLKESEQRYDTTESNIQLMKNQISAAQIEIGTAFLPVIRDLSKWLGDLAMKFNALDPNTKKTIITIGLIVLAIGTVLLVVGTFIMFISGLITAFGVLSAAGVTLGAAIAFLTSPIMLVIAAVAFLAWAWKSNFLGMRDSAKIFVDKIKSGFNSIKDKFAEVKQKCKEFGESIKETWNNVKEFLKHPIQGTVKLVKEGVAKAEASKNAPNAKKSTNKGKKSAFGTARVVGNDVPFRLHDGERVLTKGEAKRADNQKLNGINITVNGLTVREEADIDKIATKLVKKINQNKILLGGV</sequence>
<dbReference type="PANTHER" id="PTHR37813">
    <property type="entry name" value="FELS-2 PROPHAGE PROTEIN"/>
    <property type="match status" value="1"/>
</dbReference>
<dbReference type="AlphaFoldDB" id="T4VE82"/>
<dbReference type="PATRIC" id="fig|1233171.3.peg.3498"/>
<dbReference type="Proteomes" id="UP000015688">
    <property type="component" value="Unassembled WGS sequence"/>
</dbReference>
<keyword evidence="2" id="KW-0175">Coiled coil</keyword>
<comment type="caution">
    <text evidence="5">The sequence shown here is derived from an EMBL/GenBank/DDBJ whole genome shotgun (WGS) entry which is preliminary data.</text>
</comment>
<dbReference type="EMBL" id="AVNC01000023">
    <property type="protein sequence ID" value="EQK39808.1"/>
    <property type="molecule type" value="Genomic_DNA"/>
</dbReference>
<organism evidence="5 6">
    <name type="scientific">Paraclostridium bifermentans ATCC 638 = DSM 14991</name>
    <dbReference type="NCBI Taxonomy" id="1233171"/>
    <lineage>
        <taxon>Bacteria</taxon>
        <taxon>Bacillati</taxon>
        <taxon>Bacillota</taxon>
        <taxon>Clostridia</taxon>
        <taxon>Peptostreptococcales</taxon>
        <taxon>Peptostreptococcaceae</taxon>
        <taxon>Paraclostridium</taxon>
    </lineage>
</organism>
<accession>T4VE82</accession>
<evidence type="ECO:0000256" key="3">
    <source>
        <dbReference type="SAM" id="Phobius"/>
    </source>
</evidence>
<keyword evidence="3" id="KW-0472">Membrane</keyword>
<dbReference type="RefSeq" id="WP_021434563.1">
    <property type="nucleotide sequence ID" value="NZ_AVNC01000023.1"/>
</dbReference>
<feature type="coiled-coil region" evidence="2">
    <location>
        <begin position="351"/>
        <end position="378"/>
    </location>
</feature>
<evidence type="ECO:0000256" key="1">
    <source>
        <dbReference type="ARBA" id="ARBA00022612"/>
    </source>
</evidence>
<evidence type="ECO:0000256" key="2">
    <source>
        <dbReference type="SAM" id="Coils"/>
    </source>
</evidence>
<dbReference type="PANTHER" id="PTHR37813:SF1">
    <property type="entry name" value="FELS-2 PROPHAGE PROTEIN"/>
    <property type="match status" value="1"/>
</dbReference>
<evidence type="ECO:0000313" key="5">
    <source>
        <dbReference type="EMBL" id="EQK39808.1"/>
    </source>
</evidence>